<protein>
    <submittedName>
        <fullName evidence="2">DUF4012 domain-containing protein</fullName>
    </submittedName>
</protein>
<sequence>MPRSKHTKKRTAVHVALAIVILCLALAVSVAVAGLLFYKQAQTVKNEEQQAVSALSGLNEDILKNADSLQATVSQAQQHTVEAKRISHNPLWTVASIMPYMGNDVTTVRGMTEVMDDLTGNTLPGFTSIAQQISTTQLNNANGQLNLQAIADMQDEFAKANQQLQQQREKYGNLPTPKIKIVASAYQQGRDKLDDLAQTVDGMNSAMQMVPELLGQNGARTYLLAIQTPSEQRSGGGLVGSLGTFHADQGTVTVGELHPDGTLLNGNNGNAEEKAVFNGPLAFSFDLRDTFAVPDIARNAEMLNATWQRSPYACNIDGLLAVDPVFIQEMVGISGDVRLENGTVLNGSNTAQYLLNTIYKSVPAEQQDAYFNYVAQTVLNNAFNSMSVEKLLNMGQIIGSMAQERHLYAYTFHEDEADHFQGAGTAKSAPGSADKPQVGIYLNEQNSSKLGWYIDRKAMVTATGRTKDGARTYHVRYTLTNTLTEAEQATCNWYILGGVQSGVDGQIVGGSGISVQRMLFYAPAGGTIGDITSTGDVKDQRTTTMDGQNVTTNVAYLEPGKSVTFEFDVTTSTKAKTDLTIDQSPSGKMTNDVDYHY</sequence>
<reference evidence="2" key="1">
    <citation type="submission" date="2023-01" db="EMBL/GenBank/DDBJ databases">
        <title>Human gut microbiome strain richness.</title>
        <authorList>
            <person name="Chen-Liaw A."/>
        </authorList>
    </citation>
    <scope>NUCLEOTIDE SEQUENCE</scope>
    <source>
        <strain evidence="2">BSD2780120875st1_E5_BSD2780120875b_170604</strain>
    </source>
</reference>
<evidence type="ECO:0000313" key="2">
    <source>
        <dbReference type="EMBL" id="MDB1161907.1"/>
    </source>
</evidence>
<proteinExistence type="predicted"/>
<comment type="caution">
    <text evidence="2">The sequence shown here is derived from an EMBL/GenBank/DDBJ whole genome shotgun (WGS) entry which is preliminary data.</text>
</comment>
<dbReference type="RefSeq" id="WP_128805906.1">
    <property type="nucleotide sequence ID" value="NZ_JADMXZ010000002.1"/>
</dbReference>
<dbReference type="Pfam" id="PF13196">
    <property type="entry name" value="DUF4012"/>
    <property type="match status" value="1"/>
</dbReference>
<dbReference type="AlphaFoldDB" id="A0AAW5ZZT7"/>
<feature type="transmembrane region" description="Helical" evidence="1">
    <location>
        <begin position="12"/>
        <end position="38"/>
    </location>
</feature>
<dbReference type="InterPro" id="IPR025101">
    <property type="entry name" value="DUF4012"/>
</dbReference>
<keyword evidence="1" id="KW-0472">Membrane</keyword>
<organism evidence="2 3">
    <name type="scientific">Bifidobacterium catenulatum</name>
    <dbReference type="NCBI Taxonomy" id="1686"/>
    <lineage>
        <taxon>Bacteria</taxon>
        <taxon>Bacillati</taxon>
        <taxon>Actinomycetota</taxon>
        <taxon>Actinomycetes</taxon>
        <taxon>Bifidobacteriales</taxon>
        <taxon>Bifidobacteriaceae</taxon>
        <taxon>Bifidobacterium</taxon>
    </lineage>
</organism>
<dbReference type="GeneID" id="45583282"/>
<keyword evidence="1" id="KW-1133">Transmembrane helix</keyword>
<evidence type="ECO:0000256" key="1">
    <source>
        <dbReference type="SAM" id="Phobius"/>
    </source>
</evidence>
<name>A0AAW5ZZT7_9BIFI</name>
<accession>A0AAW5ZZT7</accession>
<dbReference type="Proteomes" id="UP001211105">
    <property type="component" value="Unassembled WGS sequence"/>
</dbReference>
<keyword evidence="1" id="KW-0812">Transmembrane</keyword>
<evidence type="ECO:0000313" key="3">
    <source>
        <dbReference type="Proteomes" id="UP001211105"/>
    </source>
</evidence>
<gene>
    <name evidence="2" type="ORF">PL707_06410</name>
</gene>
<dbReference type="EMBL" id="JAQKGX010000003">
    <property type="protein sequence ID" value="MDB1161907.1"/>
    <property type="molecule type" value="Genomic_DNA"/>
</dbReference>